<proteinExistence type="predicted"/>
<organism evidence="2">
    <name type="scientific">viral metagenome</name>
    <dbReference type="NCBI Taxonomy" id="1070528"/>
    <lineage>
        <taxon>unclassified sequences</taxon>
        <taxon>metagenomes</taxon>
        <taxon>organismal metagenomes</taxon>
    </lineage>
</organism>
<evidence type="ECO:0000256" key="1">
    <source>
        <dbReference type="SAM" id="Phobius"/>
    </source>
</evidence>
<reference evidence="2" key="1">
    <citation type="journal article" date="2020" name="Nature">
        <title>Giant virus diversity and host interactions through global metagenomics.</title>
        <authorList>
            <person name="Schulz F."/>
            <person name="Roux S."/>
            <person name="Paez-Espino D."/>
            <person name="Jungbluth S."/>
            <person name="Walsh D.A."/>
            <person name="Denef V.J."/>
            <person name="McMahon K.D."/>
            <person name="Konstantinidis K.T."/>
            <person name="Eloe-Fadrosh E.A."/>
            <person name="Kyrpides N.C."/>
            <person name="Woyke T."/>
        </authorList>
    </citation>
    <scope>NUCLEOTIDE SEQUENCE</scope>
    <source>
        <strain evidence="2">GVMAG-S-1062768-28</strain>
    </source>
</reference>
<sequence>MCRKCHVGITDEQMEKSIMDALEKKNFEEWNDVSVSHIILAASGVNGKVVQNKAKVLLEEFFKWGRKNGVSDKAIERIQHTLAVEIYSSYILPVCLFTIPICCIVAAYISI</sequence>
<keyword evidence="1" id="KW-0812">Transmembrane</keyword>
<dbReference type="EMBL" id="MN740695">
    <property type="protein sequence ID" value="QHU08269.1"/>
    <property type="molecule type" value="Genomic_DNA"/>
</dbReference>
<evidence type="ECO:0000313" key="2">
    <source>
        <dbReference type="EMBL" id="QHU08269.1"/>
    </source>
</evidence>
<name>A0A6C0JRS9_9ZZZZ</name>
<keyword evidence="1" id="KW-0472">Membrane</keyword>
<feature type="transmembrane region" description="Helical" evidence="1">
    <location>
        <begin position="90"/>
        <end position="109"/>
    </location>
</feature>
<protein>
    <submittedName>
        <fullName evidence="2">Uncharacterized protein</fullName>
    </submittedName>
</protein>
<accession>A0A6C0JRS9</accession>
<keyword evidence="1" id="KW-1133">Transmembrane helix</keyword>
<dbReference type="AlphaFoldDB" id="A0A6C0JRS9"/>